<dbReference type="EMBL" id="LT629750">
    <property type="protein sequence ID" value="SDS21592.1"/>
    <property type="molecule type" value="Genomic_DNA"/>
</dbReference>
<keyword evidence="1" id="KW-0472">Membrane</keyword>
<reference evidence="3" key="1">
    <citation type="submission" date="2016-10" db="EMBL/GenBank/DDBJ databases">
        <authorList>
            <person name="Varghese N."/>
            <person name="Submissions S."/>
        </authorList>
    </citation>
    <scope>NUCLEOTIDE SEQUENCE [LARGE SCALE GENOMIC DNA]</scope>
    <source>
        <strain evidence="3">GAS369</strain>
    </source>
</reference>
<keyword evidence="3" id="KW-1185">Reference proteome</keyword>
<dbReference type="Proteomes" id="UP000243904">
    <property type="component" value="Chromosome I"/>
</dbReference>
<evidence type="ECO:0000256" key="1">
    <source>
        <dbReference type="SAM" id="Phobius"/>
    </source>
</evidence>
<feature type="transmembrane region" description="Helical" evidence="1">
    <location>
        <begin position="33"/>
        <end position="53"/>
    </location>
</feature>
<proteinExistence type="predicted"/>
<evidence type="ECO:0000313" key="2">
    <source>
        <dbReference type="EMBL" id="SDS21592.1"/>
    </source>
</evidence>
<organism evidence="2 3">
    <name type="scientific">Bradyrhizobium canariense</name>
    <dbReference type="NCBI Taxonomy" id="255045"/>
    <lineage>
        <taxon>Bacteria</taxon>
        <taxon>Pseudomonadati</taxon>
        <taxon>Pseudomonadota</taxon>
        <taxon>Alphaproteobacteria</taxon>
        <taxon>Hyphomicrobiales</taxon>
        <taxon>Nitrobacteraceae</taxon>
        <taxon>Bradyrhizobium</taxon>
    </lineage>
</organism>
<dbReference type="AlphaFoldDB" id="A0A1H1QDM6"/>
<protein>
    <submittedName>
        <fullName evidence="2">Uncharacterized protein</fullName>
    </submittedName>
</protein>
<keyword evidence="1" id="KW-0812">Transmembrane</keyword>
<accession>A0A1H1QDM6</accession>
<name>A0A1H1QDM6_9BRAD</name>
<evidence type="ECO:0000313" key="3">
    <source>
        <dbReference type="Proteomes" id="UP000243904"/>
    </source>
</evidence>
<sequence>MKIVLLAVGPLFLALGLFWFGQAAGLLSGPRNAALIDVAAGAAALGISLGWFASR</sequence>
<dbReference type="RefSeq" id="WP_167558640.1">
    <property type="nucleotide sequence ID" value="NZ_LT629750.1"/>
</dbReference>
<keyword evidence="1" id="KW-1133">Transmembrane helix</keyword>
<gene>
    <name evidence="2" type="ORF">SAMN05444158_1369</name>
</gene>